<dbReference type="PANTHER" id="PTHR43335:SF4">
    <property type="entry name" value="ABC TRANSPORTER, ATP-BINDING PROTEIN"/>
    <property type="match status" value="1"/>
</dbReference>
<dbReference type="KEGG" id="palr:HGI30_05935"/>
<name>A0A6H2GUW8_9BACL</name>
<dbReference type="InterPro" id="IPR003439">
    <property type="entry name" value="ABC_transporter-like_ATP-bd"/>
</dbReference>
<keyword evidence="4 6" id="KW-0067">ATP-binding</keyword>
<evidence type="ECO:0000256" key="3">
    <source>
        <dbReference type="ARBA" id="ARBA00022741"/>
    </source>
</evidence>
<dbReference type="RefSeq" id="WP_168906803.1">
    <property type="nucleotide sequence ID" value="NZ_CP051428.1"/>
</dbReference>
<dbReference type="Gene3D" id="3.40.50.300">
    <property type="entry name" value="P-loop containing nucleotide triphosphate hydrolases"/>
    <property type="match status" value="1"/>
</dbReference>
<organism evidence="6 7">
    <name type="scientific">Paenibacillus albicereus</name>
    <dbReference type="NCBI Taxonomy" id="2726185"/>
    <lineage>
        <taxon>Bacteria</taxon>
        <taxon>Bacillati</taxon>
        <taxon>Bacillota</taxon>
        <taxon>Bacilli</taxon>
        <taxon>Bacillales</taxon>
        <taxon>Paenibacillaceae</taxon>
        <taxon>Paenibacillus</taxon>
    </lineage>
</organism>
<keyword evidence="2" id="KW-0813">Transport</keyword>
<proteinExistence type="inferred from homology"/>
<dbReference type="EMBL" id="CP051428">
    <property type="protein sequence ID" value="QJC51149.1"/>
    <property type="molecule type" value="Genomic_DNA"/>
</dbReference>
<dbReference type="Proteomes" id="UP000502136">
    <property type="component" value="Chromosome"/>
</dbReference>
<comment type="similarity">
    <text evidence="1">Belongs to the ABC transporter superfamily.</text>
</comment>
<dbReference type="PROSITE" id="PS00211">
    <property type="entry name" value="ABC_TRANSPORTER_1"/>
    <property type="match status" value="1"/>
</dbReference>
<dbReference type="SUPFAM" id="SSF52540">
    <property type="entry name" value="P-loop containing nucleoside triphosphate hydrolases"/>
    <property type="match status" value="1"/>
</dbReference>
<protein>
    <submittedName>
        <fullName evidence="6">ABC transporter ATP-binding protein</fullName>
    </submittedName>
</protein>
<dbReference type="Pfam" id="PF00005">
    <property type="entry name" value="ABC_tran"/>
    <property type="match status" value="1"/>
</dbReference>
<feature type="domain" description="ABC transporter" evidence="5">
    <location>
        <begin position="7"/>
        <end position="235"/>
    </location>
</feature>
<keyword evidence="3" id="KW-0547">Nucleotide-binding</keyword>
<dbReference type="PANTHER" id="PTHR43335">
    <property type="entry name" value="ABC TRANSPORTER, ATP-BINDING PROTEIN"/>
    <property type="match status" value="1"/>
</dbReference>
<keyword evidence="7" id="KW-1185">Reference proteome</keyword>
<gene>
    <name evidence="6" type="ORF">HGI30_05935</name>
</gene>
<evidence type="ECO:0000259" key="5">
    <source>
        <dbReference type="PROSITE" id="PS50893"/>
    </source>
</evidence>
<accession>A0A6H2GUW8</accession>
<evidence type="ECO:0000313" key="6">
    <source>
        <dbReference type="EMBL" id="QJC51149.1"/>
    </source>
</evidence>
<dbReference type="SMART" id="SM00382">
    <property type="entry name" value="AAA"/>
    <property type="match status" value="1"/>
</dbReference>
<evidence type="ECO:0000256" key="4">
    <source>
        <dbReference type="ARBA" id="ARBA00022840"/>
    </source>
</evidence>
<evidence type="ECO:0000256" key="1">
    <source>
        <dbReference type="ARBA" id="ARBA00005417"/>
    </source>
</evidence>
<evidence type="ECO:0000256" key="2">
    <source>
        <dbReference type="ARBA" id="ARBA00022448"/>
    </source>
</evidence>
<reference evidence="6 7" key="1">
    <citation type="submission" date="2020-04" db="EMBL/GenBank/DDBJ databases">
        <title>Novel Paenibacillus strain UniB2 isolated from commercial digestive syrup.</title>
        <authorList>
            <person name="Thorat V."/>
            <person name="Kirdat K."/>
            <person name="Tiwarekar B."/>
            <person name="Yadav A."/>
        </authorList>
    </citation>
    <scope>NUCLEOTIDE SEQUENCE [LARGE SCALE GENOMIC DNA]</scope>
    <source>
        <strain evidence="6 7">UniB2</strain>
    </source>
</reference>
<dbReference type="InterPro" id="IPR003593">
    <property type="entry name" value="AAA+_ATPase"/>
</dbReference>
<dbReference type="GO" id="GO:0005524">
    <property type="term" value="F:ATP binding"/>
    <property type="evidence" value="ECO:0007669"/>
    <property type="project" value="UniProtKB-KW"/>
</dbReference>
<dbReference type="GO" id="GO:0016887">
    <property type="term" value="F:ATP hydrolysis activity"/>
    <property type="evidence" value="ECO:0007669"/>
    <property type="project" value="InterPro"/>
</dbReference>
<evidence type="ECO:0000313" key="7">
    <source>
        <dbReference type="Proteomes" id="UP000502136"/>
    </source>
</evidence>
<dbReference type="AlphaFoldDB" id="A0A6H2GUW8"/>
<sequence>MLSQPIVQLKQVTKRIGGKTIIDGLTLDLPQGEVFGFLGPNGSGKTTTIRMMVGLMRMSEGDIVIGGSSIRTDYEKAIRHVGAIVENPEMYKFLTGYQNLLHYARMVPGISRNRIDEVIRLAGLDKRIEDKVKTYSLGMRQRLGVAQALLHKPSLLILDEPTNGLDPAGIRELRDYLRRLAAEEGTTVFVSSHLLSEMELMCDQAAIIQAGRLIDVRRLRGGEEADAAGGRRPAQTLFEVDRPDEAAAMIRDGIRTAEGVPAQVQVRGGDGAIVLDAHRADIAEINSLLVRGGILVYGIRSAGKTLEEQFLEVTGGESVV</sequence>
<dbReference type="PROSITE" id="PS50893">
    <property type="entry name" value="ABC_TRANSPORTER_2"/>
    <property type="match status" value="1"/>
</dbReference>
<dbReference type="InterPro" id="IPR027417">
    <property type="entry name" value="P-loop_NTPase"/>
</dbReference>
<dbReference type="InterPro" id="IPR017871">
    <property type="entry name" value="ABC_transporter-like_CS"/>
</dbReference>